<dbReference type="GO" id="GO:0006355">
    <property type="term" value="P:regulation of DNA-templated transcription"/>
    <property type="evidence" value="ECO:0007669"/>
    <property type="project" value="InterPro"/>
</dbReference>
<evidence type="ECO:0000256" key="1">
    <source>
        <dbReference type="ARBA" id="ARBA00023125"/>
    </source>
</evidence>
<dbReference type="CDD" id="cd06170">
    <property type="entry name" value="LuxR_C_like"/>
    <property type="match status" value="1"/>
</dbReference>
<dbReference type="SUPFAM" id="SSF52172">
    <property type="entry name" value="CheY-like"/>
    <property type="match status" value="1"/>
</dbReference>
<dbReference type="PANTHER" id="PTHR43214:SF38">
    <property type="entry name" value="NITRATE_NITRITE RESPONSE REGULATOR PROTEIN NARL"/>
    <property type="match status" value="1"/>
</dbReference>
<proteinExistence type="predicted"/>
<evidence type="ECO:0000313" key="3">
    <source>
        <dbReference type="EMBL" id="MXG91783.1"/>
    </source>
</evidence>
<dbReference type="GO" id="GO:0003677">
    <property type="term" value="F:DNA binding"/>
    <property type="evidence" value="ECO:0007669"/>
    <property type="project" value="UniProtKB-KW"/>
</dbReference>
<dbReference type="Proteomes" id="UP000473325">
    <property type="component" value="Unassembled WGS sequence"/>
</dbReference>
<evidence type="ECO:0000259" key="2">
    <source>
        <dbReference type="PROSITE" id="PS50043"/>
    </source>
</evidence>
<evidence type="ECO:0000313" key="4">
    <source>
        <dbReference type="Proteomes" id="UP000473325"/>
    </source>
</evidence>
<protein>
    <submittedName>
        <fullName evidence="3">DNA-binding response regulator</fullName>
    </submittedName>
</protein>
<accession>A0A6L7F3H2</accession>
<gene>
    <name evidence="3" type="ORF">GRQ65_19760</name>
</gene>
<dbReference type="AlphaFoldDB" id="A0A6L7F3H2"/>
<dbReference type="Pfam" id="PF00196">
    <property type="entry name" value="GerE"/>
    <property type="match status" value="1"/>
</dbReference>
<dbReference type="InterPro" id="IPR000792">
    <property type="entry name" value="Tscrpt_reg_LuxR_C"/>
</dbReference>
<dbReference type="SUPFAM" id="SSF46894">
    <property type="entry name" value="C-terminal effector domain of the bipartite response regulators"/>
    <property type="match status" value="1"/>
</dbReference>
<dbReference type="InterPro" id="IPR039420">
    <property type="entry name" value="WalR-like"/>
</dbReference>
<organism evidence="3 4">
    <name type="scientific">Nocardioides flavescens</name>
    <dbReference type="NCBI Taxonomy" id="2691959"/>
    <lineage>
        <taxon>Bacteria</taxon>
        <taxon>Bacillati</taxon>
        <taxon>Actinomycetota</taxon>
        <taxon>Actinomycetes</taxon>
        <taxon>Propionibacteriales</taxon>
        <taxon>Nocardioidaceae</taxon>
        <taxon>Nocardioides</taxon>
    </lineage>
</organism>
<dbReference type="RefSeq" id="WP_160879719.1">
    <property type="nucleotide sequence ID" value="NZ_WUEK01000015.1"/>
</dbReference>
<dbReference type="InterPro" id="IPR011006">
    <property type="entry name" value="CheY-like_superfamily"/>
</dbReference>
<dbReference type="Gene3D" id="3.40.50.2300">
    <property type="match status" value="1"/>
</dbReference>
<keyword evidence="1 3" id="KW-0238">DNA-binding</keyword>
<dbReference type="EMBL" id="WUEK01000015">
    <property type="protein sequence ID" value="MXG91783.1"/>
    <property type="molecule type" value="Genomic_DNA"/>
</dbReference>
<dbReference type="SMART" id="SM00421">
    <property type="entry name" value="HTH_LUXR"/>
    <property type="match status" value="1"/>
</dbReference>
<keyword evidence="4" id="KW-1185">Reference proteome</keyword>
<reference evidence="3 4" key="1">
    <citation type="submission" date="2019-12" db="EMBL/GenBank/DDBJ databases">
        <authorList>
            <person name="Kun Z."/>
        </authorList>
    </citation>
    <scope>NUCLEOTIDE SEQUENCE [LARGE SCALE GENOMIC DNA]</scope>
    <source>
        <strain evidence="3 4">YIM 123512</strain>
    </source>
</reference>
<name>A0A6L7F3H2_9ACTN</name>
<dbReference type="PANTHER" id="PTHR43214">
    <property type="entry name" value="TWO-COMPONENT RESPONSE REGULATOR"/>
    <property type="match status" value="1"/>
</dbReference>
<sequence>MPPSGTPRLALAVVNDFPVVTAGVARLLEPLRERVLLTEYAEELPPPGAADVVLFDPFGHPGREARLREIVEATRARVIVYSWVDDPQQVDAMLVHGAVGYLPKTVDGEAIVVAAETVQRGGSLPLPRRERDTPAEEMVAWPGEAEGLTSRESEMVCLITSGLSNAEIARTLFLSINSVKTYIRTAYRKMGVASRSEAILWGIDHGFRP</sequence>
<dbReference type="PRINTS" id="PR00038">
    <property type="entry name" value="HTHLUXR"/>
</dbReference>
<feature type="domain" description="HTH luxR-type" evidence="2">
    <location>
        <begin position="141"/>
        <end position="206"/>
    </location>
</feature>
<dbReference type="InterPro" id="IPR016032">
    <property type="entry name" value="Sig_transdc_resp-reg_C-effctor"/>
</dbReference>
<dbReference type="PROSITE" id="PS50043">
    <property type="entry name" value="HTH_LUXR_2"/>
    <property type="match status" value="1"/>
</dbReference>
<comment type="caution">
    <text evidence="3">The sequence shown here is derived from an EMBL/GenBank/DDBJ whole genome shotgun (WGS) entry which is preliminary data.</text>
</comment>